<dbReference type="InterPro" id="IPR052736">
    <property type="entry name" value="Stf3_sulfotransferase"/>
</dbReference>
<sequence>MTMLDVDDLLSTAEDRTGLSDFGPDDFREGLDVLVNGINKSGLIRHDRQDALRERLLNMLVNRLWFAKDLKDHPEIGDEELGSPIIIASLPRTGSTKLQRFLGASDDFQVLRLWSASRFARIPGLADSGRDERIRQTYEYEKWMYAVSPEIAKWHPMHTEEPEEDCFLMESTFREVLNFGVTGTADFMEWLHQADLQPAFDYFIKAIKYLQWQFPAGRHKPWLFKNPFHLGSEGRLSRIYAKPRFIFTHRDPVKCMPSVTHTMMAVRKLYSHVDTSESLASEMLQACSRQTVDHMKWRDSNPDALILDLSFREVTQGGAAVTKKIYDFLEMDLSEASLANIQAWEDRNPRDKHGRTSYSTQEIGMSDADIRAAFAPYIDRFSAYMS</sequence>
<dbReference type="Pfam" id="PF13469">
    <property type="entry name" value="Sulfotransfer_3"/>
    <property type="match status" value="1"/>
</dbReference>
<dbReference type="InterPro" id="IPR027417">
    <property type="entry name" value="P-loop_NTPase"/>
</dbReference>
<dbReference type="EC" id="2.8.2.-" evidence="1"/>
<dbReference type="SUPFAM" id="SSF52540">
    <property type="entry name" value="P-loop containing nucleoside triphosphate hydrolases"/>
    <property type="match status" value="1"/>
</dbReference>
<dbReference type="EMBL" id="JBHSFZ010000027">
    <property type="protein sequence ID" value="MFC4595073.1"/>
    <property type="molecule type" value="Genomic_DNA"/>
</dbReference>
<evidence type="ECO:0000313" key="1">
    <source>
        <dbReference type="EMBL" id="MFC4595073.1"/>
    </source>
</evidence>
<gene>
    <name evidence="1" type="ORF">ACFO3E_12845</name>
</gene>
<keyword evidence="2" id="KW-1185">Reference proteome</keyword>
<keyword evidence="1" id="KW-0808">Transferase</keyword>
<comment type="caution">
    <text evidence="1">The sequence shown here is derived from an EMBL/GenBank/DDBJ whole genome shotgun (WGS) entry which is preliminary data.</text>
</comment>
<dbReference type="PANTHER" id="PTHR36451:SF1">
    <property type="entry name" value="OMEGA-HYDROXY-BETA-DIHYDROMENAQUINONE-9 SULFOTRANSFERASE STF3"/>
    <property type="match status" value="1"/>
</dbReference>
<dbReference type="RefSeq" id="WP_380805233.1">
    <property type="nucleotide sequence ID" value="NZ_JBHSFZ010000027.1"/>
</dbReference>
<proteinExistence type="predicted"/>
<protein>
    <submittedName>
        <fullName evidence="1">Sulfotransferase family protein</fullName>
        <ecNumber evidence="1">2.8.2.-</ecNumber>
    </submittedName>
</protein>
<organism evidence="1 2">
    <name type="scientific">Sphingobium tyrosinilyticum</name>
    <dbReference type="NCBI Taxonomy" id="2715436"/>
    <lineage>
        <taxon>Bacteria</taxon>
        <taxon>Pseudomonadati</taxon>
        <taxon>Pseudomonadota</taxon>
        <taxon>Alphaproteobacteria</taxon>
        <taxon>Sphingomonadales</taxon>
        <taxon>Sphingomonadaceae</taxon>
        <taxon>Sphingobium</taxon>
    </lineage>
</organism>
<dbReference type="PANTHER" id="PTHR36451">
    <property type="entry name" value="PAPS-DEPENDENT SULFOTRANSFERASE STF3"/>
    <property type="match status" value="1"/>
</dbReference>
<reference evidence="2" key="1">
    <citation type="journal article" date="2019" name="Int. J. Syst. Evol. Microbiol.">
        <title>The Global Catalogue of Microorganisms (GCM) 10K type strain sequencing project: providing services to taxonomists for standard genome sequencing and annotation.</title>
        <authorList>
            <consortium name="The Broad Institute Genomics Platform"/>
            <consortium name="The Broad Institute Genome Sequencing Center for Infectious Disease"/>
            <person name="Wu L."/>
            <person name="Ma J."/>
        </authorList>
    </citation>
    <scope>NUCLEOTIDE SEQUENCE [LARGE SCALE GENOMIC DNA]</scope>
    <source>
        <strain evidence="2">NBRC 103632</strain>
    </source>
</reference>
<dbReference type="Proteomes" id="UP001595957">
    <property type="component" value="Unassembled WGS sequence"/>
</dbReference>
<accession>A0ABV9F128</accession>
<name>A0ABV9F128_9SPHN</name>
<dbReference type="Gene3D" id="3.40.50.300">
    <property type="entry name" value="P-loop containing nucleotide triphosphate hydrolases"/>
    <property type="match status" value="1"/>
</dbReference>
<dbReference type="GO" id="GO:0016740">
    <property type="term" value="F:transferase activity"/>
    <property type="evidence" value="ECO:0007669"/>
    <property type="project" value="UniProtKB-KW"/>
</dbReference>
<evidence type="ECO:0000313" key="2">
    <source>
        <dbReference type="Proteomes" id="UP001595957"/>
    </source>
</evidence>